<gene>
    <name evidence="5" type="ORF">HY834_01005</name>
</gene>
<dbReference type="GO" id="GO:0003700">
    <property type="term" value="F:DNA-binding transcription factor activity"/>
    <property type="evidence" value="ECO:0007669"/>
    <property type="project" value="TreeGrafter"/>
</dbReference>
<dbReference type="Pfam" id="PF13377">
    <property type="entry name" value="Peripla_BP_3"/>
    <property type="match status" value="1"/>
</dbReference>
<sequence>MQLQRLATIEDVAGIAGVSIATVSRAIHEPAKVADATRRRVNDAIARTGYTTNAMARSLRMRRSNMILILAPDVGDPNFSNILVGLETEASKRGYGVLIGNTQNDATRETDYLRFISSSQATGLILLTGHLPFGLEQSSPLTRLPPMVAVNEPVPGDRVPFVGVDNFEGARIAAEHLISQGHRRVAFIGHSTSRMVAELRERGYRAALSDAGIAIDPMLILDGDGTTESGRQAAEHMFVRDVLPTAFLCVNDATALGVMIALNARGYDLPRQFSVMGFDDISYASFVTPSLTTMKQPRSKIGEEAMNLLLAVVEGRPVEQKQVLLRSELILRNSVARLGADDGDPSASRYRRSG</sequence>
<dbReference type="EMBL" id="JACRAF010000004">
    <property type="protein sequence ID" value="MBI4920301.1"/>
    <property type="molecule type" value="Genomic_DNA"/>
</dbReference>
<dbReference type="InterPro" id="IPR010982">
    <property type="entry name" value="Lambda_DNA-bd_dom_sf"/>
</dbReference>
<dbReference type="PROSITE" id="PS50932">
    <property type="entry name" value="HTH_LACI_2"/>
    <property type="match status" value="1"/>
</dbReference>
<dbReference type="SUPFAM" id="SSF53822">
    <property type="entry name" value="Periplasmic binding protein-like I"/>
    <property type="match status" value="1"/>
</dbReference>
<dbReference type="Gene3D" id="3.40.50.2300">
    <property type="match status" value="2"/>
</dbReference>
<evidence type="ECO:0000313" key="5">
    <source>
        <dbReference type="EMBL" id="MBI4920301.1"/>
    </source>
</evidence>
<dbReference type="InterPro" id="IPR046335">
    <property type="entry name" value="LacI/GalR-like_sensor"/>
</dbReference>
<dbReference type="InterPro" id="IPR000843">
    <property type="entry name" value="HTH_LacI"/>
</dbReference>
<dbReference type="SUPFAM" id="SSF47413">
    <property type="entry name" value="lambda repressor-like DNA-binding domains"/>
    <property type="match status" value="1"/>
</dbReference>
<dbReference type="Pfam" id="PF00356">
    <property type="entry name" value="LacI"/>
    <property type="match status" value="1"/>
</dbReference>
<dbReference type="GO" id="GO:0000976">
    <property type="term" value="F:transcription cis-regulatory region binding"/>
    <property type="evidence" value="ECO:0007669"/>
    <property type="project" value="TreeGrafter"/>
</dbReference>
<reference evidence="5" key="1">
    <citation type="submission" date="2020-07" db="EMBL/GenBank/DDBJ databases">
        <title>Huge and variable diversity of episymbiotic CPR bacteria and DPANN archaea in groundwater ecosystems.</title>
        <authorList>
            <person name="He C.Y."/>
            <person name="Keren R."/>
            <person name="Whittaker M."/>
            <person name="Farag I.F."/>
            <person name="Doudna J."/>
            <person name="Cate J.H.D."/>
            <person name="Banfield J.F."/>
        </authorList>
    </citation>
    <scope>NUCLEOTIDE SEQUENCE</scope>
    <source>
        <strain evidence="5">NC_groundwater_1586_Pr3_B-0.1um_66_15</strain>
    </source>
</reference>
<dbReference type="InterPro" id="IPR028082">
    <property type="entry name" value="Peripla_BP_I"/>
</dbReference>
<dbReference type="CDD" id="cd06284">
    <property type="entry name" value="PBP1_LacI-like"/>
    <property type="match status" value="1"/>
</dbReference>
<dbReference type="PANTHER" id="PTHR30146">
    <property type="entry name" value="LACI-RELATED TRANSCRIPTIONAL REPRESSOR"/>
    <property type="match status" value="1"/>
</dbReference>
<dbReference type="AlphaFoldDB" id="A0A933NWT6"/>
<keyword evidence="1" id="KW-0805">Transcription regulation</keyword>
<protein>
    <submittedName>
        <fullName evidence="5">LacI family DNA-binding transcriptional regulator</fullName>
    </submittedName>
</protein>
<dbReference type="PROSITE" id="PS00356">
    <property type="entry name" value="HTH_LACI_1"/>
    <property type="match status" value="1"/>
</dbReference>
<evidence type="ECO:0000256" key="2">
    <source>
        <dbReference type="ARBA" id="ARBA00023125"/>
    </source>
</evidence>
<dbReference type="Proteomes" id="UP000782610">
    <property type="component" value="Unassembled WGS sequence"/>
</dbReference>
<dbReference type="SMART" id="SM00354">
    <property type="entry name" value="HTH_LACI"/>
    <property type="match status" value="1"/>
</dbReference>
<proteinExistence type="predicted"/>
<evidence type="ECO:0000313" key="6">
    <source>
        <dbReference type="Proteomes" id="UP000782610"/>
    </source>
</evidence>
<evidence type="ECO:0000259" key="4">
    <source>
        <dbReference type="PROSITE" id="PS50932"/>
    </source>
</evidence>
<keyword evidence="3" id="KW-0804">Transcription</keyword>
<feature type="domain" description="HTH lacI-type" evidence="4">
    <location>
        <begin position="7"/>
        <end position="61"/>
    </location>
</feature>
<dbReference type="PANTHER" id="PTHR30146:SF109">
    <property type="entry name" value="HTH-TYPE TRANSCRIPTIONAL REGULATOR GALS"/>
    <property type="match status" value="1"/>
</dbReference>
<dbReference type="CDD" id="cd01392">
    <property type="entry name" value="HTH_LacI"/>
    <property type="match status" value="1"/>
</dbReference>
<accession>A0A933NWT6</accession>
<keyword evidence="2 5" id="KW-0238">DNA-binding</keyword>
<organism evidence="5 6">
    <name type="scientific">Devosia nanyangense</name>
    <dbReference type="NCBI Taxonomy" id="1228055"/>
    <lineage>
        <taxon>Bacteria</taxon>
        <taxon>Pseudomonadati</taxon>
        <taxon>Pseudomonadota</taxon>
        <taxon>Alphaproteobacteria</taxon>
        <taxon>Hyphomicrobiales</taxon>
        <taxon>Devosiaceae</taxon>
        <taxon>Devosia</taxon>
    </lineage>
</organism>
<dbReference type="Gene3D" id="1.10.260.40">
    <property type="entry name" value="lambda repressor-like DNA-binding domains"/>
    <property type="match status" value="1"/>
</dbReference>
<evidence type="ECO:0000256" key="3">
    <source>
        <dbReference type="ARBA" id="ARBA00023163"/>
    </source>
</evidence>
<evidence type="ECO:0000256" key="1">
    <source>
        <dbReference type="ARBA" id="ARBA00023015"/>
    </source>
</evidence>
<name>A0A933NWT6_9HYPH</name>
<comment type="caution">
    <text evidence="5">The sequence shown here is derived from an EMBL/GenBank/DDBJ whole genome shotgun (WGS) entry which is preliminary data.</text>
</comment>